<evidence type="ECO:0000259" key="10">
    <source>
        <dbReference type="Pfam" id="PF01545"/>
    </source>
</evidence>
<evidence type="ECO:0000256" key="2">
    <source>
        <dbReference type="ARBA" id="ARBA00010212"/>
    </source>
</evidence>
<reference evidence="12 13" key="1">
    <citation type="submission" date="2016-10" db="EMBL/GenBank/DDBJ databases">
        <authorList>
            <person name="de Groot N.N."/>
        </authorList>
    </citation>
    <scope>NUCLEOTIDE SEQUENCE [LARGE SCALE GENOMIC DNA]</scope>
    <source>
        <strain evidence="12 13">DSM 25927</strain>
    </source>
</reference>
<evidence type="ECO:0000256" key="8">
    <source>
        <dbReference type="ARBA" id="ARBA00023136"/>
    </source>
</evidence>
<dbReference type="GO" id="GO:0005886">
    <property type="term" value="C:plasma membrane"/>
    <property type="evidence" value="ECO:0007669"/>
    <property type="project" value="TreeGrafter"/>
</dbReference>
<evidence type="ECO:0000256" key="9">
    <source>
        <dbReference type="SAM" id="Phobius"/>
    </source>
</evidence>
<keyword evidence="8 9" id="KW-0472">Membrane</keyword>
<organism evidence="12 13">
    <name type="scientific">Solimonas aquatica</name>
    <dbReference type="NCBI Taxonomy" id="489703"/>
    <lineage>
        <taxon>Bacteria</taxon>
        <taxon>Pseudomonadati</taxon>
        <taxon>Pseudomonadota</taxon>
        <taxon>Gammaproteobacteria</taxon>
        <taxon>Nevskiales</taxon>
        <taxon>Nevskiaceae</taxon>
        <taxon>Solimonas</taxon>
    </lineage>
</organism>
<dbReference type="EMBL" id="FOFS01000010">
    <property type="protein sequence ID" value="SEQ75012.1"/>
    <property type="molecule type" value="Genomic_DNA"/>
</dbReference>
<dbReference type="SUPFAM" id="SSF161111">
    <property type="entry name" value="Cation efflux protein transmembrane domain-like"/>
    <property type="match status" value="1"/>
</dbReference>
<keyword evidence="13" id="KW-1185">Reference proteome</keyword>
<evidence type="ECO:0000313" key="12">
    <source>
        <dbReference type="EMBL" id="SEQ75012.1"/>
    </source>
</evidence>
<evidence type="ECO:0000256" key="3">
    <source>
        <dbReference type="ARBA" id="ARBA00022448"/>
    </source>
</evidence>
<dbReference type="InterPro" id="IPR058533">
    <property type="entry name" value="Cation_efflux_TM"/>
</dbReference>
<keyword evidence="6" id="KW-0406">Ion transport</keyword>
<feature type="transmembrane region" description="Helical" evidence="9">
    <location>
        <begin position="115"/>
        <end position="139"/>
    </location>
</feature>
<dbReference type="OrthoDB" id="9806522at2"/>
<dbReference type="Gene3D" id="3.30.70.1350">
    <property type="entry name" value="Cation efflux protein, cytoplasmic domain"/>
    <property type="match status" value="1"/>
</dbReference>
<proteinExistence type="inferred from homology"/>
<feature type="transmembrane region" description="Helical" evidence="9">
    <location>
        <begin position="159"/>
        <end position="177"/>
    </location>
</feature>
<evidence type="ECO:0000256" key="1">
    <source>
        <dbReference type="ARBA" id="ARBA00004141"/>
    </source>
</evidence>
<dbReference type="STRING" id="489703.SAMN04488038_11073"/>
<gene>
    <name evidence="12" type="ORF">SAMN04488038_11073</name>
</gene>
<feature type="transmembrane region" description="Helical" evidence="9">
    <location>
        <begin position="183"/>
        <end position="200"/>
    </location>
</feature>
<dbReference type="NCBIfam" id="TIGR01297">
    <property type="entry name" value="CDF"/>
    <property type="match status" value="1"/>
</dbReference>
<dbReference type="InterPro" id="IPR027470">
    <property type="entry name" value="Cation_efflux_CTD"/>
</dbReference>
<dbReference type="Proteomes" id="UP000199233">
    <property type="component" value="Unassembled WGS sequence"/>
</dbReference>
<dbReference type="Gene3D" id="1.20.1510.10">
    <property type="entry name" value="Cation efflux protein transmembrane domain"/>
    <property type="match status" value="1"/>
</dbReference>
<evidence type="ECO:0000259" key="11">
    <source>
        <dbReference type="Pfam" id="PF16916"/>
    </source>
</evidence>
<dbReference type="InterPro" id="IPR050291">
    <property type="entry name" value="CDF_Transporter"/>
</dbReference>
<feature type="domain" description="Cation efflux protein cytoplasmic" evidence="11">
    <location>
        <begin position="230"/>
        <end position="292"/>
    </location>
</feature>
<feature type="domain" description="Cation efflux protein transmembrane" evidence="10">
    <location>
        <begin position="15"/>
        <end position="208"/>
    </location>
</feature>
<name>A0A1H9IKK3_9GAMM</name>
<keyword evidence="7 9" id="KW-1133">Transmembrane helix</keyword>
<accession>A0A1H9IKK3</accession>
<evidence type="ECO:0000256" key="7">
    <source>
        <dbReference type="ARBA" id="ARBA00022989"/>
    </source>
</evidence>
<feature type="transmembrane region" description="Helical" evidence="9">
    <location>
        <begin position="47"/>
        <end position="65"/>
    </location>
</feature>
<dbReference type="GO" id="GO:0015086">
    <property type="term" value="F:cadmium ion transmembrane transporter activity"/>
    <property type="evidence" value="ECO:0007669"/>
    <property type="project" value="TreeGrafter"/>
</dbReference>
<dbReference type="GO" id="GO:0015341">
    <property type="term" value="F:zinc efflux antiporter activity"/>
    <property type="evidence" value="ECO:0007669"/>
    <property type="project" value="TreeGrafter"/>
</dbReference>
<evidence type="ECO:0000256" key="4">
    <source>
        <dbReference type="ARBA" id="ARBA00022496"/>
    </source>
</evidence>
<evidence type="ECO:0000313" key="13">
    <source>
        <dbReference type="Proteomes" id="UP000199233"/>
    </source>
</evidence>
<dbReference type="GO" id="GO:0006882">
    <property type="term" value="P:intracellular zinc ion homeostasis"/>
    <property type="evidence" value="ECO:0007669"/>
    <property type="project" value="TreeGrafter"/>
</dbReference>
<evidence type="ECO:0000256" key="6">
    <source>
        <dbReference type="ARBA" id="ARBA00022906"/>
    </source>
</evidence>
<dbReference type="SUPFAM" id="SSF160240">
    <property type="entry name" value="Cation efflux protein cytoplasmic domain-like"/>
    <property type="match status" value="1"/>
</dbReference>
<protein>
    <submittedName>
        <fullName evidence="12">Cation diffusion facilitator family transporter</fullName>
    </submittedName>
</protein>
<dbReference type="RefSeq" id="WP_093286994.1">
    <property type="nucleotide sequence ID" value="NZ_FOFS01000010.1"/>
</dbReference>
<dbReference type="PANTHER" id="PTHR43840">
    <property type="entry name" value="MITOCHONDRIAL METAL TRANSPORTER 1-RELATED"/>
    <property type="match status" value="1"/>
</dbReference>
<dbReference type="InterPro" id="IPR002524">
    <property type="entry name" value="Cation_efflux"/>
</dbReference>
<dbReference type="Pfam" id="PF01545">
    <property type="entry name" value="Cation_efflux"/>
    <property type="match status" value="1"/>
</dbReference>
<sequence>MNALRDAGAPARYAWLSVAAAVTTLGLKLLAWSLTGSVAMLSDALESLVNLGASLVALMVLRWAAQPPDAEHAHGHGKAEYLSSGFEGALIFVAAGMIIVEAAPRLLHPRPIEQAGLGVAVSMAATLINLLVARVLFAVGKRHRSPALKADAHHLMSDVWTSAGILVSVVVVHFTGWQLLDPAIALLVALFVLWVGWKLLGDATDGLMDRAWSSAERKVLDGLLQQLREQAGGAADFHAVRTRTSGAQRFLTLHVLVPGAWSVQRGHDFVEQVEHAIVAQLGAMAIVSHLEPLEDPRAYDQHLLEKNPPAPEQS</sequence>
<dbReference type="FunFam" id="1.20.1510.10:FF:000001">
    <property type="entry name" value="Ferrous-iron efflux pump FieF"/>
    <property type="match status" value="1"/>
</dbReference>
<feature type="transmembrane region" description="Helical" evidence="9">
    <location>
        <begin position="12"/>
        <end position="35"/>
    </location>
</feature>
<evidence type="ECO:0000256" key="5">
    <source>
        <dbReference type="ARBA" id="ARBA00022692"/>
    </source>
</evidence>
<dbReference type="AlphaFoldDB" id="A0A1H9IKK3"/>
<keyword evidence="4" id="KW-0410">Iron transport</keyword>
<keyword evidence="3" id="KW-0813">Transport</keyword>
<dbReference type="GO" id="GO:0015093">
    <property type="term" value="F:ferrous iron transmembrane transporter activity"/>
    <property type="evidence" value="ECO:0007669"/>
    <property type="project" value="TreeGrafter"/>
</dbReference>
<keyword evidence="6" id="KW-0864">Zinc transport</keyword>
<dbReference type="Pfam" id="PF16916">
    <property type="entry name" value="ZT_dimer"/>
    <property type="match status" value="1"/>
</dbReference>
<dbReference type="InterPro" id="IPR027469">
    <property type="entry name" value="Cation_efflux_TMD_sf"/>
</dbReference>
<dbReference type="PANTHER" id="PTHR43840:SF15">
    <property type="entry name" value="MITOCHONDRIAL METAL TRANSPORTER 1-RELATED"/>
    <property type="match status" value="1"/>
</dbReference>
<keyword evidence="5 9" id="KW-0812">Transmembrane</keyword>
<keyword evidence="4" id="KW-0408">Iron</keyword>
<comment type="subcellular location">
    <subcellularLocation>
        <location evidence="1">Membrane</location>
        <topology evidence="1">Multi-pass membrane protein</topology>
    </subcellularLocation>
</comment>
<comment type="similarity">
    <text evidence="2">Belongs to the cation diffusion facilitator (CDF) transporter (TC 2.A.4) family. FieF subfamily.</text>
</comment>
<feature type="transmembrane region" description="Helical" evidence="9">
    <location>
        <begin position="86"/>
        <end position="103"/>
    </location>
</feature>
<dbReference type="InterPro" id="IPR036837">
    <property type="entry name" value="Cation_efflux_CTD_sf"/>
</dbReference>
<keyword evidence="6" id="KW-0862">Zinc</keyword>